<dbReference type="SMART" id="SM00753">
    <property type="entry name" value="PAM"/>
    <property type="match status" value="1"/>
</dbReference>
<dbReference type="Pfam" id="PF25573">
    <property type="entry name" value="TPR_PSMD3_N"/>
    <property type="match status" value="1"/>
</dbReference>
<comment type="similarity">
    <text evidence="1">Belongs to the proteasome subunit S3 family.</text>
</comment>
<evidence type="ECO:0000256" key="2">
    <source>
        <dbReference type="ARBA" id="ARBA00022942"/>
    </source>
</evidence>
<dbReference type="InterPro" id="IPR057985">
    <property type="entry name" value="TPR_PSMD3_N"/>
</dbReference>
<comment type="caution">
    <text evidence="5">The sequence shown here is derived from an EMBL/GenBank/DDBJ whole genome shotgun (WGS) entry which is preliminary data.</text>
</comment>
<dbReference type="PROSITE" id="PS50250">
    <property type="entry name" value="PCI"/>
    <property type="match status" value="1"/>
</dbReference>
<dbReference type="SUPFAM" id="SSF46785">
    <property type="entry name" value="Winged helix' DNA-binding domain"/>
    <property type="match status" value="1"/>
</dbReference>
<dbReference type="OrthoDB" id="1713558at2759"/>
<feature type="region of interest" description="Disordered" evidence="3">
    <location>
        <begin position="1"/>
        <end position="29"/>
    </location>
</feature>
<feature type="compositionally biased region" description="Basic and acidic residues" evidence="3">
    <location>
        <begin position="10"/>
        <end position="23"/>
    </location>
</feature>
<dbReference type="AlphaFoldDB" id="A0A7J6M4F0"/>
<evidence type="ECO:0000313" key="6">
    <source>
        <dbReference type="Proteomes" id="UP000591131"/>
    </source>
</evidence>
<evidence type="ECO:0000256" key="3">
    <source>
        <dbReference type="SAM" id="MobiDB-lite"/>
    </source>
</evidence>
<gene>
    <name evidence="5" type="primary">PSMD3</name>
    <name evidence="5" type="ORF">FOL47_004090</name>
</gene>
<evidence type="ECO:0000313" key="5">
    <source>
        <dbReference type="EMBL" id="KAF4666422.1"/>
    </source>
</evidence>
<dbReference type="PANTHER" id="PTHR10758:SF2">
    <property type="entry name" value="26S PROTEASOME NON-ATPASE REGULATORY SUBUNIT 3"/>
    <property type="match status" value="1"/>
</dbReference>
<name>A0A7J6M4F0_PERCH</name>
<accession>A0A7J6M4F0</accession>
<dbReference type="InterPro" id="IPR013586">
    <property type="entry name" value="PSMD3_C"/>
</dbReference>
<keyword evidence="6" id="KW-1185">Reference proteome</keyword>
<reference evidence="5 6" key="1">
    <citation type="submission" date="2020-04" db="EMBL/GenBank/DDBJ databases">
        <title>Perkinsus chesapeaki whole genome sequence.</title>
        <authorList>
            <person name="Bogema D.R."/>
        </authorList>
    </citation>
    <scope>NUCLEOTIDE SEQUENCE [LARGE SCALE GENOMIC DNA]</scope>
    <source>
        <strain evidence="5">ATCC PRA-425</strain>
    </source>
</reference>
<protein>
    <submittedName>
        <fullName evidence="5">26S proteasome non-ATPase regulatory subunit 3</fullName>
    </submittedName>
</protein>
<sequence length="537" mass="60314">MAVDKTATADSKKAEQQTTKAEEPVAVPAKHPSVVAVEAELSSLRMIDQSVASKDYRGVNRVIRSLPQTRRRVDAVSLEYLTRMILLPSASKVEEAWRKVLEDEAKRADEEVEMEDVENEGENVTKVAPSEALPSSVPANLTEAELPGGGAYIRLLILIWLIDNHRNLDLGSLKLTEVAKELVDRLQKLNQRSLDPINAKALFYYSLLNEREGTLRSIRPLLYRSYRTAVLKQDKISQATLLNLLLSMVDYGNTGYLRNYLYYNEYELANKLYSKTQFPDTRTNAEFAKYLYYIGRLKAVQLEYSEAYSRLTQAIRKSPQGEVGRGFRISAYKFAIIVELLMGEIPDRSVFGQTDLQKPLKLYYQIAGAVRTGSVKEFESIVKAHCGELRRDGTFSLIGRLHHNVIKAGLRSINLSYSKVPMDEVMRKLGLNSREEAAGVVSKAIADGVIDATIDDDGDFMQSSWSTDGYSGSSPQRHLHKRIAFCLQLHTETVKAMQYADTSMLGSNNKTRDDAEDLAQLLELDGSDLDDDDDLDF</sequence>
<organism evidence="5 6">
    <name type="scientific">Perkinsus chesapeaki</name>
    <name type="common">Clam parasite</name>
    <name type="synonym">Perkinsus andrewsi</name>
    <dbReference type="NCBI Taxonomy" id="330153"/>
    <lineage>
        <taxon>Eukaryota</taxon>
        <taxon>Sar</taxon>
        <taxon>Alveolata</taxon>
        <taxon>Perkinsozoa</taxon>
        <taxon>Perkinsea</taxon>
        <taxon>Perkinsida</taxon>
        <taxon>Perkinsidae</taxon>
        <taxon>Perkinsus</taxon>
    </lineage>
</organism>
<dbReference type="SMART" id="SM00088">
    <property type="entry name" value="PINT"/>
    <property type="match status" value="1"/>
</dbReference>
<dbReference type="InterPro" id="IPR000717">
    <property type="entry name" value="PCI_dom"/>
</dbReference>
<dbReference type="EMBL" id="JAAPAO010000235">
    <property type="protein sequence ID" value="KAF4666422.1"/>
    <property type="molecule type" value="Genomic_DNA"/>
</dbReference>
<dbReference type="Gene3D" id="1.25.40.570">
    <property type="match status" value="1"/>
</dbReference>
<keyword evidence="2 5" id="KW-0647">Proteasome</keyword>
<feature type="domain" description="PCI" evidence="4">
    <location>
        <begin position="288"/>
        <end position="468"/>
    </location>
</feature>
<dbReference type="GO" id="GO:0030234">
    <property type="term" value="F:enzyme regulator activity"/>
    <property type="evidence" value="ECO:0007669"/>
    <property type="project" value="InterPro"/>
</dbReference>
<dbReference type="InterPro" id="IPR036390">
    <property type="entry name" value="WH_DNA-bd_sf"/>
</dbReference>
<dbReference type="GO" id="GO:0008541">
    <property type="term" value="C:proteasome regulatory particle, lid subcomplex"/>
    <property type="evidence" value="ECO:0007669"/>
    <property type="project" value="TreeGrafter"/>
</dbReference>
<dbReference type="GO" id="GO:0042176">
    <property type="term" value="P:regulation of protein catabolic process"/>
    <property type="evidence" value="ECO:0007669"/>
    <property type="project" value="InterPro"/>
</dbReference>
<dbReference type="Proteomes" id="UP000591131">
    <property type="component" value="Unassembled WGS sequence"/>
</dbReference>
<evidence type="ECO:0000256" key="1">
    <source>
        <dbReference type="ARBA" id="ARBA00007912"/>
    </source>
</evidence>
<evidence type="ECO:0000259" key="4">
    <source>
        <dbReference type="PROSITE" id="PS50250"/>
    </source>
</evidence>
<proteinExistence type="inferred from homology"/>
<dbReference type="InterPro" id="IPR050756">
    <property type="entry name" value="CSN3"/>
</dbReference>
<dbReference type="Pfam" id="PF08375">
    <property type="entry name" value="Rpn3_C"/>
    <property type="match status" value="1"/>
</dbReference>
<dbReference type="PANTHER" id="PTHR10758">
    <property type="entry name" value="26S PROTEASOME NON-ATPASE REGULATORY SUBUNIT 3/COP9 SIGNALOSOME COMPLEX SUBUNIT 3"/>
    <property type="match status" value="1"/>
</dbReference>
<dbReference type="GO" id="GO:0006511">
    <property type="term" value="P:ubiquitin-dependent protein catabolic process"/>
    <property type="evidence" value="ECO:0007669"/>
    <property type="project" value="TreeGrafter"/>
</dbReference>
<dbReference type="Pfam" id="PF01399">
    <property type="entry name" value="PCI"/>
    <property type="match status" value="1"/>
</dbReference>